<reference evidence="1" key="1">
    <citation type="submission" date="2020-12" db="EMBL/GenBank/DDBJ databases">
        <title>WGS assembly of Carya illinoinensis cv. Pawnee.</title>
        <authorList>
            <person name="Platts A."/>
            <person name="Shu S."/>
            <person name="Wright S."/>
            <person name="Barry K."/>
            <person name="Edger P."/>
            <person name="Pires J.C."/>
            <person name="Schmutz J."/>
        </authorList>
    </citation>
    <scope>NUCLEOTIDE SEQUENCE</scope>
    <source>
        <tissue evidence="1">Leaf</tissue>
    </source>
</reference>
<organism evidence="1 2">
    <name type="scientific">Carya illinoinensis</name>
    <name type="common">Pecan</name>
    <dbReference type="NCBI Taxonomy" id="32201"/>
    <lineage>
        <taxon>Eukaryota</taxon>
        <taxon>Viridiplantae</taxon>
        <taxon>Streptophyta</taxon>
        <taxon>Embryophyta</taxon>
        <taxon>Tracheophyta</taxon>
        <taxon>Spermatophyta</taxon>
        <taxon>Magnoliopsida</taxon>
        <taxon>eudicotyledons</taxon>
        <taxon>Gunneridae</taxon>
        <taxon>Pentapetalae</taxon>
        <taxon>rosids</taxon>
        <taxon>fabids</taxon>
        <taxon>Fagales</taxon>
        <taxon>Juglandaceae</taxon>
        <taxon>Carya</taxon>
    </lineage>
</organism>
<sequence length="38" mass="4235">MMAGRGDRYPSNMCRTGESVSRVRMSIDTLGNRSKVKS</sequence>
<dbReference type="AlphaFoldDB" id="A0A8T1NBV6"/>
<accession>A0A8T1NBV6</accession>
<protein>
    <submittedName>
        <fullName evidence="1">Uncharacterized protein</fullName>
    </submittedName>
</protein>
<keyword evidence="2" id="KW-1185">Reference proteome</keyword>
<name>A0A8T1NBV6_CARIL</name>
<evidence type="ECO:0000313" key="1">
    <source>
        <dbReference type="EMBL" id="KAG6626550.1"/>
    </source>
</evidence>
<dbReference type="Proteomes" id="UP000811609">
    <property type="component" value="Chromosome 15"/>
</dbReference>
<proteinExistence type="predicted"/>
<evidence type="ECO:0000313" key="2">
    <source>
        <dbReference type="Proteomes" id="UP000811609"/>
    </source>
</evidence>
<comment type="caution">
    <text evidence="1">The sequence shown here is derived from an EMBL/GenBank/DDBJ whole genome shotgun (WGS) entry which is preliminary data.</text>
</comment>
<dbReference type="EMBL" id="CM031823">
    <property type="protein sequence ID" value="KAG6626550.1"/>
    <property type="molecule type" value="Genomic_DNA"/>
</dbReference>
<gene>
    <name evidence="1" type="ORF">CIPAW_15G056800</name>
</gene>